<sequence>MEFFEHGFSLNPIYMGLVLLAILTLWLYKHPGRGKLPPGPWHIPILGNAWELAAEPDLRKSLRRLHKKYGDIYRLYMGPKLTVVICGYEAIKEVFVKRGGEFSDRPDSLVTNLIGEKQGIISSSGQLWRDHRKFTLTTLRNFGFGKTSLEGKVQKEVSVLISEITKQSEKAFHILPLVQTSVSNVVNSMVFGGHFNHGDSRFAKMMKMLDENFESTGPNNVVAFFPFLRYLPGDLFHVKRTLINVKCLEEFIGELIDMHDEHFDENKMEDFIDAFLLEMKNNQERQDSTFTKKQLIKIVADLFVAGTETTTTTITWAVLYLAAKPDIQERVFREIKEIVGTESLPSLQDKRNLVYTEAFIMEVLRVCNIATISIPHTCAVDTKLRDFHIPKGTILLPDIDSVLSDPKIWSDPEEFRPERFISEEETLLKPDEFIPFFTGRRNCVGESLARMELYLFITGLVQRFEFLPPEGTTLDINEIDGVFAVTHKPKPFEIRAKLRKEINEENKFMVNFSKVQLNK</sequence>
<dbReference type="InterPro" id="IPR036396">
    <property type="entry name" value="Cyt_P450_sf"/>
</dbReference>
<comment type="similarity">
    <text evidence="2">Belongs to the cytochrome P450 family.</text>
</comment>
<feature type="binding site" description="axial binding residue" evidence="7">
    <location>
        <position position="443"/>
    </location>
    <ligand>
        <name>heme</name>
        <dbReference type="ChEBI" id="CHEBI:30413"/>
    </ligand>
    <ligandPart>
        <name>Fe</name>
        <dbReference type="ChEBI" id="CHEBI:18248"/>
    </ligandPart>
</feature>
<keyword evidence="10" id="KW-1185">Reference proteome</keyword>
<dbReference type="SUPFAM" id="SSF48264">
    <property type="entry name" value="Cytochrome P450"/>
    <property type="match status" value="1"/>
</dbReference>
<dbReference type="PRINTS" id="PR00463">
    <property type="entry name" value="EP450I"/>
</dbReference>
<dbReference type="GO" id="GO:0016020">
    <property type="term" value="C:membrane"/>
    <property type="evidence" value="ECO:0007669"/>
    <property type="project" value="UniProtKB-SubCell"/>
</dbReference>
<keyword evidence="5 7" id="KW-0408">Iron</keyword>
<dbReference type="InterPro" id="IPR050182">
    <property type="entry name" value="Cytochrome_P450_fam2"/>
</dbReference>
<evidence type="ECO:0000256" key="6">
    <source>
        <dbReference type="ARBA" id="ARBA00023136"/>
    </source>
</evidence>
<dbReference type="InterPro" id="IPR001128">
    <property type="entry name" value="Cyt_P450"/>
</dbReference>
<dbReference type="EMBL" id="JBJQND010000005">
    <property type="protein sequence ID" value="KAL3875531.1"/>
    <property type="molecule type" value="Genomic_DNA"/>
</dbReference>
<dbReference type="Pfam" id="PF00067">
    <property type="entry name" value="p450"/>
    <property type="match status" value="1"/>
</dbReference>
<feature type="transmembrane region" description="Helical" evidence="8">
    <location>
        <begin position="12"/>
        <end position="28"/>
    </location>
</feature>
<evidence type="ECO:0000313" key="10">
    <source>
        <dbReference type="Proteomes" id="UP001634394"/>
    </source>
</evidence>
<dbReference type="GO" id="GO:0046872">
    <property type="term" value="F:metal ion binding"/>
    <property type="evidence" value="ECO:0007669"/>
    <property type="project" value="UniProtKB-KW"/>
</dbReference>
<evidence type="ECO:0000256" key="2">
    <source>
        <dbReference type="ARBA" id="ARBA00010617"/>
    </source>
</evidence>
<evidence type="ECO:0000313" key="9">
    <source>
        <dbReference type="EMBL" id="KAL3875531.1"/>
    </source>
</evidence>
<keyword evidence="8" id="KW-0812">Transmembrane</keyword>
<evidence type="ECO:0008006" key="11">
    <source>
        <dbReference type="Google" id="ProtNLM"/>
    </source>
</evidence>
<dbReference type="PANTHER" id="PTHR24300">
    <property type="entry name" value="CYTOCHROME P450 508A4-RELATED"/>
    <property type="match status" value="1"/>
</dbReference>
<organism evidence="9 10">
    <name type="scientific">Sinanodonta woodiana</name>
    <name type="common">Chinese pond mussel</name>
    <name type="synonym">Anodonta woodiana</name>
    <dbReference type="NCBI Taxonomy" id="1069815"/>
    <lineage>
        <taxon>Eukaryota</taxon>
        <taxon>Metazoa</taxon>
        <taxon>Spiralia</taxon>
        <taxon>Lophotrochozoa</taxon>
        <taxon>Mollusca</taxon>
        <taxon>Bivalvia</taxon>
        <taxon>Autobranchia</taxon>
        <taxon>Heteroconchia</taxon>
        <taxon>Palaeoheterodonta</taxon>
        <taxon>Unionida</taxon>
        <taxon>Unionoidea</taxon>
        <taxon>Unionidae</taxon>
        <taxon>Unioninae</taxon>
        <taxon>Sinanodonta</taxon>
    </lineage>
</organism>
<dbReference type="PRINTS" id="PR00385">
    <property type="entry name" value="P450"/>
</dbReference>
<reference evidence="9 10" key="1">
    <citation type="submission" date="2024-11" db="EMBL/GenBank/DDBJ databases">
        <title>Chromosome-level genome assembly of the freshwater bivalve Anodonta woodiana.</title>
        <authorList>
            <person name="Chen X."/>
        </authorList>
    </citation>
    <scope>NUCLEOTIDE SEQUENCE [LARGE SCALE GENOMIC DNA]</scope>
    <source>
        <strain evidence="9">MN2024</strain>
        <tissue evidence="9">Gills</tissue>
    </source>
</reference>
<keyword evidence="4" id="KW-0560">Oxidoreductase</keyword>
<protein>
    <recommendedName>
        <fullName evidence="11">Cytochrome P450</fullName>
    </recommendedName>
</protein>
<keyword evidence="3 7" id="KW-0479">Metal-binding</keyword>
<keyword evidence="8" id="KW-1133">Transmembrane helix</keyword>
<dbReference type="FunFam" id="1.10.630.10:FF:000004">
    <property type="entry name" value="cytochrome P450 2D15 isoform X1"/>
    <property type="match status" value="1"/>
</dbReference>
<comment type="cofactor">
    <cofactor evidence="7">
        <name>heme</name>
        <dbReference type="ChEBI" id="CHEBI:30413"/>
    </cofactor>
</comment>
<name>A0ABD3WQB2_SINWO</name>
<dbReference type="GO" id="GO:0016491">
    <property type="term" value="F:oxidoreductase activity"/>
    <property type="evidence" value="ECO:0007669"/>
    <property type="project" value="UniProtKB-KW"/>
</dbReference>
<comment type="subcellular location">
    <subcellularLocation>
        <location evidence="1">Membrane</location>
    </subcellularLocation>
</comment>
<evidence type="ECO:0000256" key="1">
    <source>
        <dbReference type="ARBA" id="ARBA00004370"/>
    </source>
</evidence>
<dbReference type="Proteomes" id="UP001634394">
    <property type="component" value="Unassembled WGS sequence"/>
</dbReference>
<evidence type="ECO:0000256" key="4">
    <source>
        <dbReference type="ARBA" id="ARBA00023002"/>
    </source>
</evidence>
<keyword evidence="6 8" id="KW-0472">Membrane</keyword>
<proteinExistence type="inferred from homology"/>
<evidence type="ECO:0000256" key="7">
    <source>
        <dbReference type="PIRSR" id="PIRSR602401-1"/>
    </source>
</evidence>
<comment type="caution">
    <text evidence="9">The sequence shown here is derived from an EMBL/GenBank/DDBJ whole genome shotgun (WGS) entry which is preliminary data.</text>
</comment>
<gene>
    <name evidence="9" type="ORF">ACJMK2_033475</name>
</gene>
<evidence type="ECO:0000256" key="5">
    <source>
        <dbReference type="ARBA" id="ARBA00023004"/>
    </source>
</evidence>
<dbReference type="AlphaFoldDB" id="A0ABD3WQB2"/>
<dbReference type="InterPro" id="IPR002401">
    <property type="entry name" value="Cyt_P450_E_grp-I"/>
</dbReference>
<dbReference type="Gene3D" id="1.10.630.10">
    <property type="entry name" value="Cytochrome P450"/>
    <property type="match status" value="1"/>
</dbReference>
<evidence type="ECO:0000256" key="3">
    <source>
        <dbReference type="ARBA" id="ARBA00022723"/>
    </source>
</evidence>
<dbReference type="PANTHER" id="PTHR24300:SF403">
    <property type="entry name" value="CYTOCHROME P450 306A1"/>
    <property type="match status" value="1"/>
</dbReference>
<evidence type="ECO:0000256" key="8">
    <source>
        <dbReference type="SAM" id="Phobius"/>
    </source>
</evidence>
<keyword evidence="7" id="KW-0349">Heme</keyword>
<accession>A0ABD3WQB2</accession>